<dbReference type="PANTHER" id="PTHR47968:SF75">
    <property type="entry name" value="CENTROMERE-ASSOCIATED PROTEIN E"/>
    <property type="match status" value="1"/>
</dbReference>
<comment type="similarity">
    <text evidence="3">Belongs to the TRAFAC class myosin-kinesin ATPase superfamily. Kinesin family.</text>
</comment>
<name>A0ABC8KFI9_ERUVS</name>
<reference evidence="6 7" key="1">
    <citation type="submission" date="2022-03" db="EMBL/GenBank/DDBJ databases">
        <authorList>
            <person name="Macdonald S."/>
            <person name="Ahmed S."/>
            <person name="Newling K."/>
        </authorList>
    </citation>
    <scope>NUCLEOTIDE SEQUENCE [LARGE SCALE GENOMIC DNA]</scope>
</reference>
<feature type="region of interest" description="Disordered" evidence="4">
    <location>
        <begin position="51"/>
        <end position="71"/>
    </location>
</feature>
<evidence type="ECO:0000256" key="3">
    <source>
        <dbReference type="PROSITE-ProRule" id="PRU00283"/>
    </source>
</evidence>
<gene>
    <name evidence="6" type="ORF">ERUC_LOCUS20106</name>
</gene>
<dbReference type="GO" id="GO:0003774">
    <property type="term" value="F:cytoskeletal motor activity"/>
    <property type="evidence" value="ECO:0007669"/>
    <property type="project" value="UniProtKB-UniRule"/>
</dbReference>
<evidence type="ECO:0000313" key="6">
    <source>
        <dbReference type="EMBL" id="CAH8354351.1"/>
    </source>
</evidence>
<comment type="caution">
    <text evidence="6">The sequence shown here is derived from an EMBL/GenBank/DDBJ whole genome shotgun (WGS) entry which is preliminary data.</text>
</comment>
<dbReference type="InterPro" id="IPR001752">
    <property type="entry name" value="Kinesin_motor_dom"/>
</dbReference>
<evidence type="ECO:0000256" key="4">
    <source>
        <dbReference type="SAM" id="MobiDB-lite"/>
    </source>
</evidence>
<evidence type="ECO:0000256" key="2">
    <source>
        <dbReference type="ARBA" id="ARBA00023175"/>
    </source>
</evidence>
<dbReference type="InterPro" id="IPR027417">
    <property type="entry name" value="P-loop_NTPase"/>
</dbReference>
<dbReference type="SUPFAM" id="SSF52540">
    <property type="entry name" value="P-loop containing nucleoside triphosphate hydrolases"/>
    <property type="match status" value="1"/>
</dbReference>
<dbReference type="PROSITE" id="PS50067">
    <property type="entry name" value="KINESIN_MOTOR_2"/>
    <property type="match status" value="1"/>
</dbReference>
<evidence type="ECO:0000259" key="5">
    <source>
        <dbReference type="PROSITE" id="PS50067"/>
    </source>
</evidence>
<evidence type="ECO:0000256" key="1">
    <source>
        <dbReference type="ARBA" id="ARBA00023054"/>
    </source>
</evidence>
<keyword evidence="3" id="KW-0547">Nucleotide-binding</keyword>
<keyword evidence="7" id="KW-1185">Reference proteome</keyword>
<dbReference type="PANTHER" id="PTHR47968">
    <property type="entry name" value="CENTROMERE PROTEIN E"/>
    <property type="match status" value="1"/>
</dbReference>
<dbReference type="Pfam" id="PF00225">
    <property type="entry name" value="Kinesin"/>
    <property type="match status" value="1"/>
</dbReference>
<feature type="compositionally biased region" description="Polar residues" evidence="4">
    <location>
        <begin position="51"/>
        <end position="60"/>
    </location>
</feature>
<proteinExistence type="inferred from homology"/>
<keyword evidence="3" id="KW-0067">ATP-binding</keyword>
<evidence type="ECO:0000313" key="7">
    <source>
        <dbReference type="Proteomes" id="UP001642260"/>
    </source>
</evidence>
<dbReference type="InterPro" id="IPR027640">
    <property type="entry name" value="Kinesin-like_fam"/>
</dbReference>
<dbReference type="Proteomes" id="UP001642260">
    <property type="component" value="Unassembled WGS sequence"/>
</dbReference>
<sequence>MLSTSLLSFIQDRIFREDCKTVQVYEARTKQIVAAALHGFNGTVFAYGQTNSGKTHTMRGSPTEPGRSHPTPLAVHDLFDTIYHQDASREFLVRMSYLEIYTRRDKRSLGS</sequence>
<dbReference type="SMART" id="SM00129">
    <property type="entry name" value="KISc"/>
    <property type="match status" value="1"/>
</dbReference>
<dbReference type="GO" id="GO:0005524">
    <property type="term" value="F:ATP binding"/>
    <property type="evidence" value="ECO:0007669"/>
    <property type="project" value="UniProtKB-UniRule"/>
</dbReference>
<feature type="domain" description="Kinesin motor" evidence="5">
    <location>
        <begin position="1"/>
        <end position="111"/>
    </location>
</feature>
<keyword evidence="1" id="KW-0175">Coiled coil</keyword>
<dbReference type="EMBL" id="CAKOAT010191933">
    <property type="protein sequence ID" value="CAH8354351.1"/>
    <property type="molecule type" value="Genomic_DNA"/>
</dbReference>
<keyword evidence="2 3" id="KW-0505">Motor protein</keyword>
<dbReference type="InterPro" id="IPR036961">
    <property type="entry name" value="Kinesin_motor_dom_sf"/>
</dbReference>
<dbReference type="AlphaFoldDB" id="A0ABC8KFI9"/>
<accession>A0ABC8KFI9</accession>
<organism evidence="6 7">
    <name type="scientific">Eruca vesicaria subsp. sativa</name>
    <name type="common">Garden rocket</name>
    <name type="synonym">Eruca sativa</name>
    <dbReference type="NCBI Taxonomy" id="29727"/>
    <lineage>
        <taxon>Eukaryota</taxon>
        <taxon>Viridiplantae</taxon>
        <taxon>Streptophyta</taxon>
        <taxon>Embryophyta</taxon>
        <taxon>Tracheophyta</taxon>
        <taxon>Spermatophyta</taxon>
        <taxon>Magnoliopsida</taxon>
        <taxon>eudicotyledons</taxon>
        <taxon>Gunneridae</taxon>
        <taxon>Pentapetalae</taxon>
        <taxon>rosids</taxon>
        <taxon>malvids</taxon>
        <taxon>Brassicales</taxon>
        <taxon>Brassicaceae</taxon>
        <taxon>Brassiceae</taxon>
        <taxon>Eruca</taxon>
    </lineage>
</organism>
<protein>
    <recommendedName>
        <fullName evidence="5">Kinesin motor domain-containing protein</fullName>
    </recommendedName>
</protein>
<feature type="binding site" evidence="3">
    <location>
        <begin position="48"/>
        <end position="55"/>
    </location>
    <ligand>
        <name>ATP</name>
        <dbReference type="ChEBI" id="CHEBI:30616"/>
    </ligand>
</feature>
<dbReference type="Gene3D" id="3.40.850.10">
    <property type="entry name" value="Kinesin motor domain"/>
    <property type="match status" value="1"/>
</dbReference>